<reference evidence="3" key="1">
    <citation type="journal article" date="2019" name="Int. J. Syst. Evol. Microbiol.">
        <title>The Global Catalogue of Microorganisms (GCM) 10K type strain sequencing project: providing services to taxonomists for standard genome sequencing and annotation.</title>
        <authorList>
            <consortium name="The Broad Institute Genomics Platform"/>
            <consortium name="The Broad Institute Genome Sequencing Center for Infectious Disease"/>
            <person name="Wu L."/>
            <person name="Ma J."/>
        </authorList>
    </citation>
    <scope>NUCLEOTIDE SEQUENCE [LARGE SCALE GENOMIC DNA]</scope>
    <source>
        <strain evidence="3">CCM 8904</strain>
    </source>
</reference>
<organism evidence="2 3">
    <name type="scientific">Loigolactobacillus jiayinensis</name>
    <dbReference type="NCBI Taxonomy" id="2486016"/>
    <lineage>
        <taxon>Bacteria</taxon>
        <taxon>Bacillati</taxon>
        <taxon>Bacillota</taxon>
        <taxon>Bacilli</taxon>
        <taxon>Lactobacillales</taxon>
        <taxon>Lactobacillaceae</taxon>
        <taxon>Loigolactobacillus</taxon>
    </lineage>
</organism>
<evidence type="ECO:0000313" key="3">
    <source>
        <dbReference type="Proteomes" id="UP001596289"/>
    </source>
</evidence>
<dbReference type="Gene3D" id="1.10.10.2910">
    <property type="match status" value="1"/>
</dbReference>
<dbReference type="InterPro" id="IPR010359">
    <property type="entry name" value="IrrE_HExxH"/>
</dbReference>
<accession>A0ABW1RC90</accession>
<sequence length="143" mass="16767">MEKHLARVLAKLKITYGTSDPFRLCDYLNIDLRYMDMKQHPLGKTAWMLGESIILLDESIRDDSRRYFVCAHELGHFFDDKGFAGFYVANQRFKDISEREADRFASNLIFSLYVEEHGEEPSMIQELSAEYGYPIDGQYYLTK</sequence>
<dbReference type="Pfam" id="PF06114">
    <property type="entry name" value="Peptidase_M78"/>
    <property type="match status" value="1"/>
</dbReference>
<dbReference type="RefSeq" id="WP_125552553.1">
    <property type="nucleotide sequence ID" value="NZ_JBHSSL010000042.1"/>
</dbReference>
<feature type="domain" description="IrrE N-terminal-like" evidence="1">
    <location>
        <begin position="25"/>
        <end position="110"/>
    </location>
</feature>
<keyword evidence="3" id="KW-1185">Reference proteome</keyword>
<evidence type="ECO:0000259" key="1">
    <source>
        <dbReference type="Pfam" id="PF06114"/>
    </source>
</evidence>
<name>A0ABW1RC90_9LACO</name>
<comment type="caution">
    <text evidence="2">The sequence shown here is derived from an EMBL/GenBank/DDBJ whole genome shotgun (WGS) entry which is preliminary data.</text>
</comment>
<dbReference type="Proteomes" id="UP001596289">
    <property type="component" value="Unassembled WGS sequence"/>
</dbReference>
<protein>
    <submittedName>
        <fullName evidence="2">ImmA/IrrE family metallo-endopeptidase</fullName>
    </submittedName>
</protein>
<gene>
    <name evidence="2" type="ORF">ACFQGP_07860</name>
</gene>
<proteinExistence type="predicted"/>
<dbReference type="EMBL" id="JBHSSL010000042">
    <property type="protein sequence ID" value="MFC6170490.1"/>
    <property type="molecule type" value="Genomic_DNA"/>
</dbReference>
<evidence type="ECO:0000313" key="2">
    <source>
        <dbReference type="EMBL" id="MFC6170490.1"/>
    </source>
</evidence>